<evidence type="ECO:0000313" key="4">
    <source>
        <dbReference type="Proteomes" id="UP001596091"/>
    </source>
</evidence>
<evidence type="ECO:0000256" key="1">
    <source>
        <dbReference type="ARBA" id="ARBA00022801"/>
    </source>
</evidence>
<dbReference type="InterPro" id="IPR003018">
    <property type="entry name" value="GAF"/>
</dbReference>
<dbReference type="CDD" id="cd00060">
    <property type="entry name" value="FHA"/>
    <property type="match status" value="1"/>
</dbReference>
<dbReference type="PANTHER" id="PTHR43156:SF2">
    <property type="entry name" value="STAGE II SPORULATION PROTEIN E"/>
    <property type="match status" value="1"/>
</dbReference>
<dbReference type="InterPro" id="IPR036457">
    <property type="entry name" value="PPM-type-like_dom_sf"/>
</dbReference>
<evidence type="ECO:0000313" key="3">
    <source>
        <dbReference type="EMBL" id="MFC5863479.1"/>
    </source>
</evidence>
<dbReference type="Gene3D" id="3.30.450.40">
    <property type="match status" value="1"/>
</dbReference>
<dbReference type="InterPro" id="IPR001932">
    <property type="entry name" value="PPM-type_phosphatase-like_dom"/>
</dbReference>
<dbReference type="EMBL" id="JBHSPH010000005">
    <property type="protein sequence ID" value="MFC5863479.1"/>
    <property type="molecule type" value="Genomic_DNA"/>
</dbReference>
<dbReference type="Pfam" id="PF07228">
    <property type="entry name" value="SpoIIE"/>
    <property type="match status" value="1"/>
</dbReference>
<keyword evidence="4" id="KW-1185">Reference proteome</keyword>
<dbReference type="InterPro" id="IPR052016">
    <property type="entry name" value="Bact_Sigma-Reg"/>
</dbReference>
<organism evidence="3 4">
    <name type="scientific">Acidicapsa dinghuensis</name>
    <dbReference type="NCBI Taxonomy" id="2218256"/>
    <lineage>
        <taxon>Bacteria</taxon>
        <taxon>Pseudomonadati</taxon>
        <taxon>Acidobacteriota</taxon>
        <taxon>Terriglobia</taxon>
        <taxon>Terriglobales</taxon>
        <taxon>Acidobacteriaceae</taxon>
        <taxon>Acidicapsa</taxon>
    </lineage>
</organism>
<feature type="domain" description="FHA" evidence="2">
    <location>
        <begin position="38"/>
        <end position="89"/>
    </location>
</feature>
<dbReference type="RefSeq" id="WP_263340438.1">
    <property type="nucleotide sequence ID" value="NZ_JAGSYH010000005.1"/>
</dbReference>
<evidence type="ECO:0000259" key="2">
    <source>
        <dbReference type="PROSITE" id="PS50006"/>
    </source>
</evidence>
<gene>
    <name evidence="3" type="ORF">ACFPT7_14330</name>
</gene>
<sequence>MPESAALTTASVELILAGAGVSSDGSGSRTFTIAQSPFLIGRGAENGNHLPIDDLRVSRRCAAIVREDDGFRIDDLGQLLGIYVNGAKITQQRLSDGDTITIGGESGHQLIFRTHAAGSAFERVIQEVEQVPTAQFQRPAEGLNKINLLLEASLLLNSQRPLELVLGAMLDHAIAITRADRGMLLVPEVSGTLAVQLAHNSKGEPLPAENMKPSRTVIAQAIEQQSAVINADVNLANLTVQSAHSVVYQLLRSTVVIPLYAMPRGGADDPAGPFARNLLGAVYLDSKHTAAFSALDRQILDALGAQAASILDNANLVARERERQRLEQELSIAREIQMALLPRGLDSYPHLAITSVHRPCHEVGGDYFDIFSIDDDRTAILIADVSGKGLGAALLTTMLQGALSGMTLGVDPARVIQQMNRFLCEHGNLGRYATMFFAVLGRDGQLDYIRAGHPSPMLLRDGTVTELYKGGSFPVGLVDEANFASVSVQLEAGDTLVLYSDGVTEAEDISGNLFGFDRLGKTLAIDAAATVERVQQNVLDAIETFAAGASQSDDITMLTVRYLG</sequence>
<dbReference type="SUPFAM" id="SSF55781">
    <property type="entry name" value="GAF domain-like"/>
    <property type="match status" value="1"/>
</dbReference>
<protein>
    <submittedName>
        <fullName evidence="3">SpoIIE family protein phosphatase</fullName>
    </submittedName>
</protein>
<dbReference type="Pfam" id="PF00498">
    <property type="entry name" value="FHA"/>
    <property type="match status" value="1"/>
</dbReference>
<dbReference type="PANTHER" id="PTHR43156">
    <property type="entry name" value="STAGE II SPORULATION PROTEIN E-RELATED"/>
    <property type="match status" value="1"/>
</dbReference>
<dbReference type="PROSITE" id="PS50006">
    <property type="entry name" value="FHA_DOMAIN"/>
    <property type="match status" value="1"/>
</dbReference>
<dbReference type="SUPFAM" id="SSF81606">
    <property type="entry name" value="PP2C-like"/>
    <property type="match status" value="1"/>
</dbReference>
<comment type="caution">
    <text evidence="3">The sequence shown here is derived from an EMBL/GenBank/DDBJ whole genome shotgun (WGS) entry which is preliminary data.</text>
</comment>
<dbReference type="InterPro" id="IPR000253">
    <property type="entry name" value="FHA_dom"/>
</dbReference>
<accession>A0ABW1EGN4</accession>
<proteinExistence type="predicted"/>
<dbReference type="Gene3D" id="2.60.200.20">
    <property type="match status" value="1"/>
</dbReference>
<name>A0ABW1EGN4_9BACT</name>
<reference evidence="4" key="1">
    <citation type="journal article" date="2019" name="Int. J. Syst. Evol. Microbiol.">
        <title>The Global Catalogue of Microorganisms (GCM) 10K type strain sequencing project: providing services to taxonomists for standard genome sequencing and annotation.</title>
        <authorList>
            <consortium name="The Broad Institute Genomics Platform"/>
            <consortium name="The Broad Institute Genome Sequencing Center for Infectious Disease"/>
            <person name="Wu L."/>
            <person name="Ma J."/>
        </authorList>
    </citation>
    <scope>NUCLEOTIDE SEQUENCE [LARGE SCALE GENOMIC DNA]</scope>
    <source>
        <strain evidence="4">JCM 4087</strain>
    </source>
</reference>
<dbReference type="Pfam" id="PF01590">
    <property type="entry name" value="GAF"/>
    <property type="match status" value="1"/>
</dbReference>
<dbReference type="InterPro" id="IPR008984">
    <property type="entry name" value="SMAD_FHA_dom_sf"/>
</dbReference>
<dbReference type="SUPFAM" id="SSF49879">
    <property type="entry name" value="SMAD/FHA domain"/>
    <property type="match status" value="1"/>
</dbReference>
<keyword evidence="1" id="KW-0378">Hydrolase</keyword>
<dbReference type="Proteomes" id="UP001596091">
    <property type="component" value="Unassembled WGS sequence"/>
</dbReference>
<dbReference type="SMART" id="SM00240">
    <property type="entry name" value="FHA"/>
    <property type="match status" value="1"/>
</dbReference>
<dbReference type="Gene3D" id="3.60.40.10">
    <property type="entry name" value="PPM-type phosphatase domain"/>
    <property type="match status" value="1"/>
</dbReference>
<dbReference type="SMART" id="SM00331">
    <property type="entry name" value="PP2C_SIG"/>
    <property type="match status" value="1"/>
</dbReference>
<dbReference type="InterPro" id="IPR029016">
    <property type="entry name" value="GAF-like_dom_sf"/>
</dbReference>
<dbReference type="SMART" id="SM00065">
    <property type="entry name" value="GAF"/>
    <property type="match status" value="1"/>
</dbReference>